<accession>A0A0S7WQH7</accession>
<dbReference type="EMBL" id="LIZS01000092">
    <property type="protein sequence ID" value="KPJ51868.1"/>
    <property type="molecule type" value="Genomic_DNA"/>
</dbReference>
<comment type="caution">
    <text evidence="1">The sequence shown here is derived from an EMBL/GenBank/DDBJ whole genome shotgun (WGS) entry which is preliminary data.</text>
</comment>
<dbReference type="Proteomes" id="UP000052008">
    <property type="component" value="Unassembled WGS sequence"/>
</dbReference>
<protein>
    <recommendedName>
        <fullName evidence="3">Bulb-type lectin domain-containing protein</fullName>
    </recommendedName>
</protein>
<proteinExistence type="predicted"/>
<sequence>MKKATILLLVLLPAVGFSQTTFERTYGGTAWDEAYDVRQTSDGGYIIAGYTVSYGAGSFDCYLIKTDANGDTLWTRTYGGEESDQAYAVQQTSDGGYILGGFTGSYGQGDYDFYLVKTDSNGDTMWTRTFGGTDSDIAYGVQQTSDGGYIIAGHSDSYDPDYSDYYAIKTDANGDSLWGQTYGGTSDEKAYAVWQTVDGGYLFVGYTYGSGAGA</sequence>
<evidence type="ECO:0008006" key="3">
    <source>
        <dbReference type="Google" id="ProtNLM"/>
    </source>
</evidence>
<gene>
    <name evidence="1" type="ORF">AMJ39_09160</name>
</gene>
<dbReference type="SUPFAM" id="SSF50998">
    <property type="entry name" value="Quinoprotein alcohol dehydrogenase-like"/>
    <property type="match status" value="1"/>
</dbReference>
<evidence type="ECO:0000313" key="2">
    <source>
        <dbReference type="Proteomes" id="UP000052008"/>
    </source>
</evidence>
<dbReference type="PANTHER" id="PTHR42754">
    <property type="entry name" value="ENDOGLUCANASE"/>
    <property type="match status" value="1"/>
</dbReference>
<dbReference type="STRING" id="1703770.AMJ39_09160"/>
<dbReference type="AlphaFoldDB" id="A0A0S7WQH7"/>
<dbReference type="InterPro" id="IPR011047">
    <property type="entry name" value="Quinoprotein_ADH-like_sf"/>
</dbReference>
<feature type="non-terminal residue" evidence="1">
    <location>
        <position position="214"/>
    </location>
</feature>
<reference evidence="1 2" key="1">
    <citation type="journal article" date="2015" name="Microbiome">
        <title>Genomic resolution of linkages in carbon, nitrogen, and sulfur cycling among widespread estuary sediment bacteria.</title>
        <authorList>
            <person name="Baker B.J."/>
            <person name="Lazar C.S."/>
            <person name="Teske A.P."/>
            <person name="Dick G.J."/>
        </authorList>
    </citation>
    <scope>NUCLEOTIDE SEQUENCE [LARGE SCALE GENOMIC DNA]</scope>
    <source>
        <strain evidence="1">DG_24</strain>
    </source>
</reference>
<name>A0A0S7WQH7_UNCT6</name>
<evidence type="ECO:0000313" key="1">
    <source>
        <dbReference type="EMBL" id="KPJ51868.1"/>
    </source>
</evidence>
<dbReference type="PANTHER" id="PTHR42754:SF1">
    <property type="entry name" value="LIPOPROTEIN"/>
    <property type="match status" value="1"/>
</dbReference>
<organism evidence="1 2">
    <name type="scientific">candidate division TA06 bacterium DG_24</name>
    <dbReference type="NCBI Taxonomy" id="1703770"/>
    <lineage>
        <taxon>Bacteria</taxon>
        <taxon>Bacteria division TA06</taxon>
    </lineage>
</organism>